<evidence type="ECO:0000256" key="3">
    <source>
        <dbReference type="RuleBase" id="RU000363"/>
    </source>
</evidence>
<dbReference type="FunFam" id="3.40.50.720:FF:000084">
    <property type="entry name" value="Short-chain dehydrogenase reductase"/>
    <property type="match status" value="1"/>
</dbReference>
<evidence type="ECO:0000259" key="4">
    <source>
        <dbReference type="SMART" id="SM00822"/>
    </source>
</evidence>
<reference evidence="5 6" key="1">
    <citation type="submission" date="2020-05" db="EMBL/GenBank/DDBJ databases">
        <title>Erythrobacter mangrovi sp. nov., isolated from rhizosphere soil of mangrove plant (Kandelia candel).</title>
        <authorList>
            <person name="Ye Y.H."/>
        </authorList>
    </citation>
    <scope>NUCLEOTIDE SEQUENCE [LARGE SCALE GENOMIC DNA]</scope>
    <source>
        <strain evidence="5 6">EB310</strain>
    </source>
</reference>
<keyword evidence="2" id="KW-0560">Oxidoreductase</keyword>
<evidence type="ECO:0000256" key="1">
    <source>
        <dbReference type="ARBA" id="ARBA00006484"/>
    </source>
</evidence>
<comment type="similarity">
    <text evidence="1 3">Belongs to the short-chain dehydrogenases/reductases (SDR) family.</text>
</comment>
<gene>
    <name evidence="5" type="ORF">HQR01_13735</name>
</gene>
<dbReference type="InterPro" id="IPR020904">
    <property type="entry name" value="Sc_DH/Rdtase_CS"/>
</dbReference>
<dbReference type="SUPFAM" id="SSF51735">
    <property type="entry name" value="NAD(P)-binding Rossmann-fold domains"/>
    <property type="match status" value="1"/>
</dbReference>
<dbReference type="PRINTS" id="PR00080">
    <property type="entry name" value="SDRFAMILY"/>
</dbReference>
<dbReference type="KEGG" id="emv:HQR01_13735"/>
<name>A0A7D3XJY7_9SPHN</name>
<dbReference type="EMBL" id="CP053921">
    <property type="protein sequence ID" value="QKG72339.1"/>
    <property type="molecule type" value="Genomic_DNA"/>
</dbReference>
<dbReference type="PANTHER" id="PTHR43669">
    <property type="entry name" value="5-KETO-D-GLUCONATE 5-REDUCTASE"/>
    <property type="match status" value="1"/>
</dbReference>
<dbReference type="Pfam" id="PF00106">
    <property type="entry name" value="adh_short"/>
    <property type="match status" value="1"/>
</dbReference>
<dbReference type="InterPro" id="IPR002347">
    <property type="entry name" value="SDR_fam"/>
</dbReference>
<organism evidence="5 6">
    <name type="scientific">Erythrobacter mangrovi</name>
    <dbReference type="NCBI Taxonomy" id="2739433"/>
    <lineage>
        <taxon>Bacteria</taxon>
        <taxon>Pseudomonadati</taxon>
        <taxon>Pseudomonadota</taxon>
        <taxon>Alphaproteobacteria</taxon>
        <taxon>Sphingomonadales</taxon>
        <taxon>Erythrobacteraceae</taxon>
        <taxon>Erythrobacter/Porphyrobacter group</taxon>
        <taxon>Erythrobacter</taxon>
    </lineage>
</organism>
<dbReference type="PROSITE" id="PS00061">
    <property type="entry name" value="ADH_SHORT"/>
    <property type="match status" value="1"/>
</dbReference>
<keyword evidence="6" id="KW-1185">Reference proteome</keyword>
<accession>A0A7D3XJY7</accession>
<dbReference type="AlphaFoldDB" id="A0A7D3XJY7"/>
<dbReference type="InterPro" id="IPR036291">
    <property type="entry name" value="NAD(P)-bd_dom_sf"/>
</dbReference>
<proteinExistence type="inferred from homology"/>
<dbReference type="SMART" id="SM00822">
    <property type="entry name" value="PKS_KR"/>
    <property type="match status" value="1"/>
</dbReference>
<dbReference type="Gene3D" id="3.40.50.720">
    <property type="entry name" value="NAD(P)-binding Rossmann-like Domain"/>
    <property type="match status" value="1"/>
</dbReference>
<feature type="domain" description="Ketoreductase" evidence="4">
    <location>
        <begin position="43"/>
        <end position="230"/>
    </location>
</feature>
<evidence type="ECO:0000256" key="2">
    <source>
        <dbReference type="ARBA" id="ARBA00023002"/>
    </source>
</evidence>
<evidence type="ECO:0000313" key="5">
    <source>
        <dbReference type="EMBL" id="QKG72339.1"/>
    </source>
</evidence>
<dbReference type="PRINTS" id="PR00081">
    <property type="entry name" value="GDHRDH"/>
</dbReference>
<protein>
    <submittedName>
        <fullName evidence="5">SDR family oxidoreductase</fullName>
    </submittedName>
</protein>
<evidence type="ECO:0000313" key="6">
    <source>
        <dbReference type="Proteomes" id="UP000504693"/>
    </source>
</evidence>
<dbReference type="GO" id="GO:0016491">
    <property type="term" value="F:oxidoreductase activity"/>
    <property type="evidence" value="ECO:0007669"/>
    <property type="project" value="UniProtKB-KW"/>
</dbReference>
<dbReference type="InterPro" id="IPR057326">
    <property type="entry name" value="KR_dom"/>
</dbReference>
<dbReference type="PANTHER" id="PTHR43669:SF3">
    <property type="entry name" value="ALCOHOL DEHYDROGENASE, PUTATIVE (AFU_ORTHOLOGUE AFUA_3G03445)-RELATED"/>
    <property type="match status" value="1"/>
</dbReference>
<dbReference type="Proteomes" id="UP000504693">
    <property type="component" value="Chromosome"/>
</dbReference>
<sequence length="287" mass="29890">MLSNTCHGLARWIDALPPSAHKPGDRDEEFQAVTVAGSRLDGRTVLITGASGGLGEHFARICATAGARVVIGARRTERLETIAAELEGQGQPTLAIPLDVTDPATIAAAFDAAEARFGPVDSVIANAGVEKSGPALTLTAEDFDAVFSVNAKGVFLTACEAARRMIAAGVAERGRVLLVSSITAHSVAPGIAPYSASKAAVSHMGRLLAREWARTGPNVNCISPGYIASDMVADWFASEGGQRHLKSFPRRRLVEEDGLDGAVLYLLSDAAKNTTGADLTVDDGQSL</sequence>